<dbReference type="AlphaFoldDB" id="A0A1I5XNQ6"/>
<accession>A0A1I5XNQ6</accession>
<sequence>MDFKKISKYMLTTGAALLLAACGGGESGAENQDGETASGGSFDTSQTINVITREDGSGTRGAFTEITGVLVEDGETESDNTYAGATIQNSTNGVMTTVSGDPTSIGYISLGSLNDTVKALNIGGIEPSTETVQDGSYEIARPFNIAYKDELSEVAQDFWTFVMSAEGQELVVGEGYVEAVTDAPAYEAAEGLSGNVSVVGSTSVTPVMEVLAEEYSNLNPDVTIDITSNGSSAGMTAAMDGSADIGMASRELKEEELAELTSEPLAIDGIVVIVHPDNTVEDLTMEQVRQIYTGEVTTWADVAE</sequence>
<evidence type="ECO:0000313" key="11">
    <source>
        <dbReference type="EMBL" id="SFQ33579.1"/>
    </source>
</evidence>
<dbReference type="GO" id="GO:0005886">
    <property type="term" value="C:plasma membrane"/>
    <property type="evidence" value="ECO:0007669"/>
    <property type="project" value="UniProtKB-SubCell"/>
</dbReference>
<keyword evidence="12" id="KW-1185">Reference proteome</keyword>
<dbReference type="OrthoDB" id="9790048at2"/>
<dbReference type="Proteomes" id="UP000199136">
    <property type="component" value="Unassembled WGS sequence"/>
</dbReference>
<dbReference type="PANTHER" id="PTHR30570">
    <property type="entry name" value="PERIPLASMIC PHOSPHATE BINDING COMPONENT OF PHOSPHATE ABC TRANSPORTER"/>
    <property type="match status" value="1"/>
</dbReference>
<name>A0A1I5XNQ6_9LACT</name>
<dbReference type="InterPro" id="IPR050811">
    <property type="entry name" value="Phosphate_ABC_transporter"/>
</dbReference>
<feature type="chain" id="PRO_5038938129" evidence="9">
    <location>
        <begin position="21"/>
        <end position="304"/>
    </location>
</feature>
<comment type="subunit">
    <text evidence="4">The complex is composed of two ATP-binding proteins (PstB), two transmembrane proteins (PstC and PstA) and a solute-binding protein (PstS).</text>
</comment>
<evidence type="ECO:0000256" key="9">
    <source>
        <dbReference type="SAM" id="SignalP"/>
    </source>
</evidence>
<dbReference type="RefSeq" id="WP_092480687.1">
    <property type="nucleotide sequence ID" value="NZ_CP126128.1"/>
</dbReference>
<dbReference type="InterPro" id="IPR024370">
    <property type="entry name" value="PBP_domain"/>
</dbReference>
<evidence type="ECO:0000256" key="3">
    <source>
        <dbReference type="ARBA" id="ARBA00008725"/>
    </source>
</evidence>
<dbReference type="Gene3D" id="3.40.190.10">
    <property type="entry name" value="Periplasmic binding protein-like II"/>
    <property type="match status" value="2"/>
</dbReference>
<evidence type="ECO:0000256" key="5">
    <source>
        <dbReference type="ARBA" id="ARBA00022592"/>
    </source>
</evidence>
<evidence type="ECO:0000256" key="2">
    <source>
        <dbReference type="ARBA" id="ARBA00004193"/>
    </source>
</evidence>
<dbReference type="Pfam" id="PF12849">
    <property type="entry name" value="PBP_like_2"/>
    <property type="match status" value="2"/>
</dbReference>
<evidence type="ECO:0000256" key="8">
    <source>
        <dbReference type="ARBA" id="ARBA00023288"/>
    </source>
</evidence>
<dbReference type="GO" id="GO:0006817">
    <property type="term" value="P:phosphate ion transport"/>
    <property type="evidence" value="ECO:0007669"/>
    <property type="project" value="UniProtKB-KW"/>
</dbReference>
<comment type="similarity">
    <text evidence="3">Belongs to the PstS family.</text>
</comment>
<feature type="domain" description="PBP" evidence="10">
    <location>
        <begin position="45"/>
        <end position="166"/>
    </location>
</feature>
<evidence type="ECO:0000313" key="12">
    <source>
        <dbReference type="Proteomes" id="UP000199136"/>
    </source>
</evidence>
<proteinExistence type="inferred from homology"/>
<keyword evidence="8" id="KW-0449">Lipoprotein</keyword>
<evidence type="ECO:0000259" key="10">
    <source>
        <dbReference type="Pfam" id="PF12849"/>
    </source>
</evidence>
<keyword evidence="5" id="KW-0592">Phosphate transport</keyword>
<keyword evidence="6 9" id="KW-0732">Signal</keyword>
<comment type="function">
    <text evidence="1">Part of the ABC transporter complex PstSACB involved in phosphate import.</text>
</comment>
<dbReference type="EMBL" id="FOXW01000005">
    <property type="protein sequence ID" value="SFQ33579.1"/>
    <property type="molecule type" value="Genomic_DNA"/>
</dbReference>
<dbReference type="PANTHER" id="PTHR30570:SF1">
    <property type="entry name" value="PHOSPHATE-BINDING PROTEIN PSTS"/>
    <property type="match status" value="1"/>
</dbReference>
<evidence type="ECO:0000256" key="4">
    <source>
        <dbReference type="ARBA" id="ARBA00011529"/>
    </source>
</evidence>
<dbReference type="PROSITE" id="PS51257">
    <property type="entry name" value="PROKAR_LIPOPROTEIN"/>
    <property type="match status" value="1"/>
</dbReference>
<organism evidence="11 12">
    <name type="scientific">Desemzia incerta</name>
    <dbReference type="NCBI Taxonomy" id="82801"/>
    <lineage>
        <taxon>Bacteria</taxon>
        <taxon>Bacillati</taxon>
        <taxon>Bacillota</taxon>
        <taxon>Bacilli</taxon>
        <taxon>Lactobacillales</taxon>
        <taxon>Carnobacteriaceae</taxon>
        <taxon>Desemzia</taxon>
    </lineage>
</organism>
<feature type="signal peptide" evidence="9">
    <location>
        <begin position="1"/>
        <end position="20"/>
    </location>
</feature>
<feature type="domain" description="PBP" evidence="10">
    <location>
        <begin position="190"/>
        <end position="301"/>
    </location>
</feature>
<comment type="subcellular location">
    <subcellularLocation>
        <location evidence="2">Cell membrane</location>
        <topology evidence="2">Lipid-anchor</topology>
    </subcellularLocation>
</comment>
<evidence type="ECO:0000256" key="7">
    <source>
        <dbReference type="ARBA" id="ARBA00023139"/>
    </source>
</evidence>
<reference evidence="11 12" key="1">
    <citation type="submission" date="2016-10" db="EMBL/GenBank/DDBJ databases">
        <authorList>
            <person name="de Groot N.N."/>
        </authorList>
    </citation>
    <scope>NUCLEOTIDE SEQUENCE [LARGE SCALE GENOMIC DNA]</scope>
    <source>
        <strain evidence="11 12">DSM 20581</strain>
    </source>
</reference>
<protein>
    <submittedName>
        <fullName evidence="11">Phosphate transport system substrate-binding protein</fullName>
    </submittedName>
</protein>
<keyword evidence="7" id="KW-0564">Palmitate</keyword>
<evidence type="ECO:0000256" key="1">
    <source>
        <dbReference type="ARBA" id="ARBA00002841"/>
    </source>
</evidence>
<keyword evidence="5" id="KW-0813">Transport</keyword>
<dbReference type="SUPFAM" id="SSF53850">
    <property type="entry name" value="Periplasmic binding protein-like II"/>
    <property type="match status" value="2"/>
</dbReference>
<dbReference type="STRING" id="82801.SAMN04488506_1520"/>
<gene>
    <name evidence="11" type="ORF">SAMN04488506_1520</name>
</gene>
<evidence type="ECO:0000256" key="6">
    <source>
        <dbReference type="ARBA" id="ARBA00022729"/>
    </source>
</evidence>